<dbReference type="SMART" id="SM00460">
    <property type="entry name" value="TGc"/>
    <property type="match status" value="1"/>
</dbReference>
<keyword evidence="2" id="KW-0812">Transmembrane</keyword>
<feature type="transmembrane region" description="Helical" evidence="2">
    <location>
        <begin position="144"/>
        <end position="162"/>
    </location>
</feature>
<proteinExistence type="predicted"/>
<dbReference type="InterPro" id="IPR052901">
    <property type="entry name" value="Bact_TGase-like"/>
</dbReference>
<feature type="transmembrane region" description="Helical" evidence="2">
    <location>
        <begin position="199"/>
        <end position="221"/>
    </location>
</feature>
<dbReference type="InterPro" id="IPR038765">
    <property type="entry name" value="Papain-like_cys_pep_sf"/>
</dbReference>
<protein>
    <submittedName>
        <fullName evidence="4">DUF3488 and transglutaminase-like domain-containing protein</fullName>
    </submittedName>
</protein>
<organism evidence="4 5">
    <name type="scientific">Candidatus Ruania gallistercoris</name>
    <dbReference type="NCBI Taxonomy" id="2838746"/>
    <lineage>
        <taxon>Bacteria</taxon>
        <taxon>Bacillati</taxon>
        <taxon>Actinomycetota</taxon>
        <taxon>Actinomycetes</taxon>
        <taxon>Micrococcales</taxon>
        <taxon>Ruaniaceae</taxon>
        <taxon>Ruania</taxon>
    </lineage>
</organism>
<keyword evidence="2" id="KW-0472">Membrane</keyword>
<reference evidence="4" key="1">
    <citation type="journal article" date="2021" name="PeerJ">
        <title>Extensive microbial diversity within the chicken gut microbiome revealed by metagenomics and culture.</title>
        <authorList>
            <person name="Gilroy R."/>
            <person name="Ravi A."/>
            <person name="Getino M."/>
            <person name="Pursley I."/>
            <person name="Horton D.L."/>
            <person name="Alikhan N.F."/>
            <person name="Baker D."/>
            <person name="Gharbi K."/>
            <person name="Hall N."/>
            <person name="Watson M."/>
            <person name="Adriaenssens E.M."/>
            <person name="Foster-Nyarko E."/>
            <person name="Jarju S."/>
            <person name="Secka A."/>
            <person name="Antonio M."/>
            <person name="Oren A."/>
            <person name="Chaudhuri R.R."/>
            <person name="La Ragione R."/>
            <person name="Hildebrand F."/>
            <person name="Pallen M.J."/>
        </authorList>
    </citation>
    <scope>NUCLEOTIDE SEQUENCE</scope>
    <source>
        <strain evidence="4">ChiGjej4B4-7305</strain>
    </source>
</reference>
<dbReference type="PANTHER" id="PTHR42736">
    <property type="entry name" value="PROTEIN-GLUTAMINE GAMMA-GLUTAMYLTRANSFERASE"/>
    <property type="match status" value="1"/>
</dbReference>
<dbReference type="SUPFAM" id="SSF54001">
    <property type="entry name" value="Cysteine proteinases"/>
    <property type="match status" value="1"/>
</dbReference>
<feature type="transmembrane region" description="Helical" evidence="2">
    <location>
        <begin position="593"/>
        <end position="614"/>
    </location>
</feature>
<dbReference type="Pfam" id="PF11992">
    <property type="entry name" value="TgpA_N"/>
    <property type="match status" value="1"/>
</dbReference>
<evidence type="ECO:0000313" key="4">
    <source>
        <dbReference type="EMBL" id="HIZ38147.1"/>
    </source>
</evidence>
<feature type="compositionally biased region" description="Acidic residues" evidence="1">
    <location>
        <begin position="557"/>
        <end position="583"/>
    </location>
</feature>
<feature type="transmembrane region" description="Helical" evidence="2">
    <location>
        <begin position="31"/>
        <end position="49"/>
    </location>
</feature>
<keyword evidence="2" id="KW-1133">Transmembrane helix</keyword>
<accession>A0A9D2EJ21</accession>
<dbReference type="Pfam" id="PF01841">
    <property type="entry name" value="Transglut_core"/>
    <property type="match status" value="1"/>
</dbReference>
<feature type="transmembrane region" description="Helical" evidence="2">
    <location>
        <begin position="168"/>
        <end position="187"/>
    </location>
</feature>
<feature type="transmembrane region" description="Helical" evidence="2">
    <location>
        <begin position="118"/>
        <end position="137"/>
    </location>
</feature>
<reference evidence="4" key="2">
    <citation type="submission" date="2021-04" db="EMBL/GenBank/DDBJ databases">
        <authorList>
            <person name="Gilroy R."/>
        </authorList>
    </citation>
    <scope>NUCLEOTIDE SEQUENCE</scope>
    <source>
        <strain evidence="4">ChiGjej4B4-7305</strain>
    </source>
</reference>
<name>A0A9D2EJ21_9MICO</name>
<feature type="region of interest" description="Disordered" evidence="1">
    <location>
        <begin position="524"/>
        <end position="588"/>
    </location>
</feature>
<evidence type="ECO:0000259" key="3">
    <source>
        <dbReference type="SMART" id="SM00460"/>
    </source>
</evidence>
<dbReference type="EMBL" id="DXBY01000347">
    <property type="protein sequence ID" value="HIZ38147.1"/>
    <property type="molecule type" value="Genomic_DNA"/>
</dbReference>
<evidence type="ECO:0000256" key="2">
    <source>
        <dbReference type="SAM" id="Phobius"/>
    </source>
</evidence>
<gene>
    <name evidence="4" type="ORF">H9815_20410</name>
</gene>
<sequence length="717" mass="76218">MTRAVLLSLATAGTVLASMFALDRLVAPSLWFAPVLTTLVVILTVLSLMRRWTRRGLVPTLVATLAGAGTIIAWYAHDEALLGVLPTRSAIETLYYLFRGGLSSIEVALPPIDDAPGVGLMVTCSAAVVYLLADLLAVPGRSPAWALLPIATVWALPVLLLAPVRTVAIVATGVGFLAMLATGAEAWREPSGSTSPRRMGALAAVTAAVLAVALVAAPWVLSIPSPVRWHSPTELADADATRLDLGLDLRSDLNRPRDAVVMTYDGVRPRELGPLHAYTLTTFDGATWDRTPTEEWEDAENRLLWPDAVETEDSDSARVTINDLGQDRLPIPGEPRRVEVDGAVSYSAAADEVRLEEAAPGELSYRVTFRTRDLGAAALADLDPSTLDADPALLQIPDTGYGPDIAELTQEIVTDAGAETPYDQLLAIQNYLRDPDLFTYTESVTSARTRDAVWDFLQDRRGYCVQFGTAMVVMARTLDLPARLAVGYLPGEIQEDGTASISAHQAHAWPQVLFPEVGWVRFEPTPGVQSGSTPSWAPEPVAETPDSPTTGPTQTTEPEEETSTTGSAEEESSEESSSEDETEAAGSAQLSSALPGLVLLAALVLVGLVGVLALRRHRARSSGELETAWRQAVGMVRAAGGAVQPGSTPRAVAAAGAEVFSTASARTALHALADAVERSRYAPGGGHTDPQTVRAWMTQIAADRKDRSEAGEHVDSR</sequence>
<evidence type="ECO:0000313" key="5">
    <source>
        <dbReference type="Proteomes" id="UP000824037"/>
    </source>
</evidence>
<comment type="caution">
    <text evidence="4">The sequence shown here is derived from an EMBL/GenBank/DDBJ whole genome shotgun (WGS) entry which is preliminary data.</text>
</comment>
<dbReference type="Proteomes" id="UP000824037">
    <property type="component" value="Unassembled WGS sequence"/>
</dbReference>
<dbReference type="PANTHER" id="PTHR42736:SF1">
    <property type="entry name" value="PROTEIN-GLUTAMINE GAMMA-GLUTAMYLTRANSFERASE"/>
    <property type="match status" value="1"/>
</dbReference>
<dbReference type="InterPro" id="IPR021878">
    <property type="entry name" value="TgpA_N"/>
</dbReference>
<dbReference type="InterPro" id="IPR002931">
    <property type="entry name" value="Transglutaminase-like"/>
</dbReference>
<evidence type="ECO:0000256" key="1">
    <source>
        <dbReference type="SAM" id="MobiDB-lite"/>
    </source>
</evidence>
<feature type="compositionally biased region" description="Low complexity" evidence="1">
    <location>
        <begin position="544"/>
        <end position="556"/>
    </location>
</feature>
<dbReference type="AlphaFoldDB" id="A0A9D2EJ21"/>
<dbReference type="Gene3D" id="3.10.620.30">
    <property type="match status" value="1"/>
</dbReference>
<feature type="domain" description="Transglutaminase-like" evidence="3">
    <location>
        <begin position="456"/>
        <end position="526"/>
    </location>
</feature>
<feature type="transmembrane region" description="Helical" evidence="2">
    <location>
        <begin position="56"/>
        <end position="76"/>
    </location>
</feature>